<proteinExistence type="predicted"/>
<evidence type="ECO:0000313" key="2">
    <source>
        <dbReference type="Proteomes" id="UP001148662"/>
    </source>
</evidence>
<dbReference type="EMBL" id="JANHOG010002414">
    <property type="protein sequence ID" value="KAJ3523680.1"/>
    <property type="molecule type" value="Genomic_DNA"/>
</dbReference>
<name>A0ACC1RQZ5_9APHY</name>
<keyword evidence="2" id="KW-1185">Reference proteome</keyword>
<organism evidence="1 2">
    <name type="scientific">Phlebia brevispora</name>
    <dbReference type="NCBI Taxonomy" id="194682"/>
    <lineage>
        <taxon>Eukaryota</taxon>
        <taxon>Fungi</taxon>
        <taxon>Dikarya</taxon>
        <taxon>Basidiomycota</taxon>
        <taxon>Agaricomycotina</taxon>
        <taxon>Agaricomycetes</taxon>
        <taxon>Polyporales</taxon>
        <taxon>Meruliaceae</taxon>
        <taxon>Phlebia</taxon>
    </lineage>
</organism>
<comment type="caution">
    <text evidence="1">The sequence shown here is derived from an EMBL/GenBank/DDBJ whole genome shotgun (WGS) entry which is preliminary data.</text>
</comment>
<protein>
    <submittedName>
        <fullName evidence="1">Uncharacterized protein</fullName>
    </submittedName>
</protein>
<accession>A0ACC1RQZ5</accession>
<evidence type="ECO:0000313" key="1">
    <source>
        <dbReference type="EMBL" id="KAJ3523680.1"/>
    </source>
</evidence>
<gene>
    <name evidence="1" type="ORF">NM688_g8688</name>
</gene>
<dbReference type="Proteomes" id="UP001148662">
    <property type="component" value="Unassembled WGS sequence"/>
</dbReference>
<reference evidence="1" key="1">
    <citation type="submission" date="2022-07" db="EMBL/GenBank/DDBJ databases">
        <title>Genome Sequence of Phlebia brevispora.</title>
        <authorList>
            <person name="Buettner E."/>
        </authorList>
    </citation>
    <scope>NUCLEOTIDE SEQUENCE</scope>
    <source>
        <strain evidence="1">MPL23</strain>
    </source>
</reference>
<sequence>MESSAPSNAAQGNANLAKVARNARTKGGAKAAKNGDVAEKGTKRPVKKATVERLASGDNDIRKRLRPRKPVVYT</sequence>